<dbReference type="RefSeq" id="WP_243323665.1">
    <property type="nucleotide sequence ID" value="NZ_JAKZMM010000009.1"/>
</dbReference>
<organism evidence="8 9">
    <name type="scientific">Parabacteroides faecalis</name>
    <dbReference type="NCBI Taxonomy" id="2924040"/>
    <lineage>
        <taxon>Bacteria</taxon>
        <taxon>Pseudomonadati</taxon>
        <taxon>Bacteroidota</taxon>
        <taxon>Bacteroidia</taxon>
        <taxon>Bacteroidales</taxon>
        <taxon>Tannerellaceae</taxon>
        <taxon>Parabacteroides</taxon>
    </lineage>
</organism>
<accession>A0ABT0BZ13</accession>
<dbReference type="EMBL" id="JAKZMM010000009">
    <property type="protein sequence ID" value="MCJ2379974.1"/>
    <property type="molecule type" value="Genomic_DNA"/>
</dbReference>
<reference evidence="8 9" key="1">
    <citation type="submission" date="2022-03" db="EMBL/GenBank/DDBJ databases">
        <title>Parabacteroides sp. nov. isolated from swine feces.</title>
        <authorList>
            <person name="Bak J.E."/>
        </authorList>
    </citation>
    <scope>NUCLEOTIDE SEQUENCE [LARGE SCALE GENOMIC DNA]</scope>
    <source>
        <strain evidence="8 9">AGMB00274</strain>
    </source>
</reference>
<evidence type="ECO:0000313" key="9">
    <source>
        <dbReference type="Proteomes" id="UP001165444"/>
    </source>
</evidence>
<evidence type="ECO:0000256" key="4">
    <source>
        <dbReference type="ARBA" id="ARBA00022729"/>
    </source>
</evidence>
<proteinExistence type="inferred from homology"/>
<evidence type="ECO:0000256" key="6">
    <source>
        <dbReference type="ARBA" id="ARBA00023295"/>
    </source>
</evidence>
<dbReference type="PANTHER" id="PTHR10030">
    <property type="entry name" value="ALPHA-L-FUCOSIDASE"/>
    <property type="match status" value="1"/>
</dbReference>
<keyword evidence="9" id="KW-1185">Reference proteome</keyword>
<dbReference type="SMART" id="SM00812">
    <property type="entry name" value="Alpha_L_fucos"/>
    <property type="match status" value="1"/>
</dbReference>
<dbReference type="Proteomes" id="UP001165444">
    <property type="component" value="Unassembled WGS sequence"/>
</dbReference>
<dbReference type="PRINTS" id="PR00741">
    <property type="entry name" value="GLHYDRLASE29"/>
</dbReference>
<dbReference type="Gene3D" id="3.20.20.80">
    <property type="entry name" value="Glycosidases"/>
    <property type="match status" value="1"/>
</dbReference>
<name>A0ABT0BZ13_9BACT</name>
<evidence type="ECO:0000256" key="3">
    <source>
        <dbReference type="ARBA" id="ARBA00012662"/>
    </source>
</evidence>
<keyword evidence="4" id="KW-0732">Signal</keyword>
<comment type="function">
    <text evidence="1">Alpha-L-fucosidase is responsible for hydrolyzing the alpha-1,6-linked fucose joined to the reducing-end N-acetylglucosamine of the carbohydrate moieties of glycoproteins.</text>
</comment>
<dbReference type="Pfam" id="PF01120">
    <property type="entry name" value="Alpha_L_fucos"/>
    <property type="match status" value="1"/>
</dbReference>
<protein>
    <recommendedName>
        <fullName evidence="3">alpha-L-fucosidase</fullName>
        <ecNumber evidence="3">3.2.1.51</ecNumber>
    </recommendedName>
</protein>
<evidence type="ECO:0000256" key="1">
    <source>
        <dbReference type="ARBA" id="ARBA00004071"/>
    </source>
</evidence>
<feature type="domain" description="Glycoside hydrolase family 29 N-terminal" evidence="7">
    <location>
        <begin position="73"/>
        <end position="339"/>
    </location>
</feature>
<dbReference type="SUPFAM" id="SSF51445">
    <property type="entry name" value="(Trans)glycosidases"/>
    <property type="match status" value="1"/>
</dbReference>
<gene>
    <name evidence="8" type="ORF">MUN53_05010</name>
</gene>
<comment type="similarity">
    <text evidence="2">Belongs to the glycosyl hydrolase 29 family.</text>
</comment>
<keyword evidence="5" id="KW-0378">Hydrolase</keyword>
<evidence type="ECO:0000256" key="5">
    <source>
        <dbReference type="ARBA" id="ARBA00022801"/>
    </source>
</evidence>
<dbReference type="PROSITE" id="PS51257">
    <property type="entry name" value="PROKAR_LIPOPROTEIN"/>
    <property type="match status" value="1"/>
</dbReference>
<evidence type="ECO:0000259" key="7">
    <source>
        <dbReference type="Pfam" id="PF01120"/>
    </source>
</evidence>
<dbReference type="InterPro" id="IPR057739">
    <property type="entry name" value="Glyco_hydro_29_N"/>
</dbReference>
<sequence length="344" mass="39072">MIHKKLSTYVTLLVSFLLLSGCSNKRPEIIQEKIPDEIRAQEMKDLRFGMFICWSFSTFSGTEWTGQELPPEFFRATECHTDQWAKTAKEAGMKYIYFLAKHHDGFCLWDTKTTDLKVTNAPLGKDVLAMLRKSCDKYGIKLGLYFSEGDWNWPGATRGKGGNSRDAGGSNPEVKKAQLKELLTQYGPIELIWFDHAVGDGGLSHKETTEWVHQFQPNCFVGYNHGEPSGRLCLREMGKPGQLGDANASQYNKEQESSHKGYLVAEFTYPILPPHEGGAMWFYSLPKHDQLCYPASKIFHDYQEAVKYGNIFSLNVGPDYQGKIRDIDVKTLQEVGKMIRESEQ</sequence>
<comment type="caution">
    <text evidence="8">The sequence shown here is derived from an EMBL/GenBank/DDBJ whole genome shotgun (WGS) entry which is preliminary data.</text>
</comment>
<dbReference type="InterPro" id="IPR017853">
    <property type="entry name" value="GH"/>
</dbReference>
<dbReference type="InterPro" id="IPR016286">
    <property type="entry name" value="FUC_metazoa-typ"/>
</dbReference>
<dbReference type="PANTHER" id="PTHR10030:SF37">
    <property type="entry name" value="ALPHA-L-FUCOSIDASE-RELATED"/>
    <property type="match status" value="1"/>
</dbReference>
<evidence type="ECO:0000313" key="8">
    <source>
        <dbReference type="EMBL" id="MCJ2379974.1"/>
    </source>
</evidence>
<keyword evidence="6" id="KW-0326">Glycosidase</keyword>
<evidence type="ECO:0000256" key="2">
    <source>
        <dbReference type="ARBA" id="ARBA00007951"/>
    </source>
</evidence>
<dbReference type="EC" id="3.2.1.51" evidence="3"/>
<dbReference type="InterPro" id="IPR000933">
    <property type="entry name" value="Glyco_hydro_29"/>
</dbReference>